<organism evidence="3 4">
    <name type="scientific">Saccharopolyspora dendranthemae</name>
    <dbReference type="NCBI Taxonomy" id="1181886"/>
    <lineage>
        <taxon>Bacteria</taxon>
        <taxon>Bacillati</taxon>
        <taxon>Actinomycetota</taxon>
        <taxon>Actinomycetes</taxon>
        <taxon>Pseudonocardiales</taxon>
        <taxon>Pseudonocardiaceae</taxon>
        <taxon>Saccharopolyspora</taxon>
    </lineage>
</organism>
<dbReference type="RefSeq" id="WP_246110468.1">
    <property type="nucleotide sequence ID" value="NZ_VIWX01000004.1"/>
</dbReference>
<dbReference type="AlphaFoldDB" id="A0A561U4K0"/>
<sequence>MRIGPGDVPLSAEELRAVVRFAVEFAEEVLPIFDERHDDARPRAAVSAARTFADGADRTKAQRITALDAHRAAKEATSEAASHAARAAGDAAAAAYLHPLAQATQVSHILRAAAHAARAAELVAGDVPSVGEQHIELARLRATPVLVDVLSRYPRAPAGKSRVAQLISAPIGGNPRLQPGEEPIPSVLR</sequence>
<evidence type="ECO:0000313" key="4">
    <source>
        <dbReference type="Proteomes" id="UP000316184"/>
    </source>
</evidence>
<gene>
    <name evidence="3" type="ORF">FHU35_14570</name>
</gene>
<dbReference type="InterPro" id="IPR048667">
    <property type="entry name" value="Imm5-like"/>
</dbReference>
<comment type="caution">
    <text evidence="3">The sequence shown here is derived from an EMBL/GenBank/DDBJ whole genome shotgun (WGS) entry which is preliminary data.</text>
</comment>
<accession>A0A561U4K0</accession>
<keyword evidence="4" id="KW-1185">Reference proteome</keyword>
<evidence type="ECO:0000259" key="2">
    <source>
        <dbReference type="Pfam" id="PF21805"/>
    </source>
</evidence>
<dbReference type="EMBL" id="VIWX01000004">
    <property type="protein sequence ID" value="TWF94283.1"/>
    <property type="molecule type" value="Genomic_DNA"/>
</dbReference>
<evidence type="ECO:0000256" key="1">
    <source>
        <dbReference type="SAM" id="MobiDB-lite"/>
    </source>
</evidence>
<dbReference type="Proteomes" id="UP000316184">
    <property type="component" value="Unassembled WGS sequence"/>
</dbReference>
<feature type="domain" description="Imm-5-like" evidence="2">
    <location>
        <begin position="12"/>
        <end position="126"/>
    </location>
</feature>
<name>A0A561U4K0_9PSEU</name>
<proteinExistence type="predicted"/>
<reference evidence="3 4" key="1">
    <citation type="submission" date="2019-06" db="EMBL/GenBank/DDBJ databases">
        <title>Sequencing the genomes of 1000 actinobacteria strains.</title>
        <authorList>
            <person name="Klenk H.-P."/>
        </authorList>
    </citation>
    <scope>NUCLEOTIDE SEQUENCE [LARGE SCALE GENOMIC DNA]</scope>
    <source>
        <strain evidence="3 4">DSM 46699</strain>
    </source>
</reference>
<dbReference type="Pfam" id="PF21805">
    <property type="entry name" value="Imm5_like"/>
    <property type="match status" value="1"/>
</dbReference>
<evidence type="ECO:0000313" key="3">
    <source>
        <dbReference type="EMBL" id="TWF94283.1"/>
    </source>
</evidence>
<protein>
    <recommendedName>
        <fullName evidence="2">Imm-5-like domain-containing protein</fullName>
    </recommendedName>
</protein>
<feature type="region of interest" description="Disordered" evidence="1">
    <location>
        <begin position="170"/>
        <end position="189"/>
    </location>
</feature>